<evidence type="ECO:0000256" key="7">
    <source>
        <dbReference type="ARBA" id="ARBA00022737"/>
    </source>
</evidence>
<sequence length="306" mass="36115">MLNSDKVWEDIELLKKPDEPLLFELKQDILELRAKSFFKVLIKNKEFSTRGLYLTSIIIKYNPADYTSWYYRNECLKALDVDLNDELNFTRKITMESIKAFQPWNHRRNICTLANSGFNEIEYVKLEISTSPKNQCAWGHLTWLVRYFGVSDLFKELEFVEFLVSGDVYNNSAWNYKNFIFKYFKTDFDIDFMVKELGRDFQRLLRRTDNEGLCSYIMDMVPFLESSYTKCIMTNCECLFFFHEIILGEGPLSTCLVKIIKLQPPSLQLLRLLKKLKPDEEVFAHLYNSLGPPSNGYFGPFEVRLL</sequence>
<dbReference type="PROSITE" id="PS51147">
    <property type="entry name" value="PFTA"/>
    <property type="match status" value="3"/>
</dbReference>
<keyword evidence="7" id="KW-0677">Repeat</keyword>
<dbReference type="GO" id="GO:0004660">
    <property type="term" value="F:protein farnesyltransferase activity"/>
    <property type="evidence" value="ECO:0007669"/>
    <property type="project" value="UniProtKB-EC"/>
</dbReference>
<dbReference type="eggNOG" id="KOG0530">
    <property type="taxonomic scope" value="Eukaryota"/>
</dbReference>
<dbReference type="GeneID" id="3864992"/>
<dbReference type="InterPro" id="IPR002088">
    <property type="entry name" value="Prenyl_trans_a"/>
</dbReference>
<evidence type="ECO:0000256" key="8">
    <source>
        <dbReference type="ARBA" id="ARBA00022842"/>
    </source>
</evidence>
<evidence type="ECO:0000256" key="4">
    <source>
        <dbReference type="ARBA" id="ARBA00012702"/>
    </source>
</evidence>
<dbReference type="Proteomes" id="UP000001950">
    <property type="component" value="Chromosome 3"/>
</dbReference>
<evidence type="ECO:0000256" key="6">
    <source>
        <dbReference type="ARBA" id="ARBA00022679"/>
    </source>
</evidence>
<evidence type="ECO:0000256" key="3">
    <source>
        <dbReference type="ARBA" id="ARBA00012700"/>
    </source>
</evidence>
<dbReference type="PANTHER" id="PTHR11129:SF1">
    <property type="entry name" value="PROTEIN FARNESYLTRANSFERASE_GERANYLGERANYLTRANSFERASE TYPE-1 SUBUNIT ALPHA"/>
    <property type="match status" value="1"/>
</dbReference>
<evidence type="ECO:0000256" key="11">
    <source>
        <dbReference type="ARBA" id="ARBA00042436"/>
    </source>
</evidence>
<dbReference type="EC" id="2.5.1.59" evidence="3"/>
<evidence type="ECO:0000256" key="12">
    <source>
        <dbReference type="ARBA" id="ARBA00043086"/>
    </source>
</evidence>
<dbReference type="EMBL" id="CR940352">
    <property type="protein sequence ID" value="CAI75929.1"/>
    <property type="molecule type" value="Genomic_DNA"/>
</dbReference>
<protein>
    <recommendedName>
        <fullName evidence="9">Protein farnesyltransferase/geranylgeranyltransferase type-1 subunit alpha</fullName>
        <ecNumber evidence="4">2.5.1.58</ecNumber>
        <ecNumber evidence="3">2.5.1.59</ecNumber>
    </recommendedName>
    <alternativeName>
        <fullName evidence="12">CAAX farnesyltransferase subunit alpha</fullName>
    </alternativeName>
    <alternativeName>
        <fullName evidence="11">FTase-alpha</fullName>
    </alternativeName>
    <alternativeName>
        <fullName evidence="10">Ras proteins prenyltransferase subunit alpha</fullName>
    </alternativeName>
    <alternativeName>
        <fullName evidence="13">Type I protein geranyl-geranyltransferase subunit alpha</fullName>
    </alternativeName>
</protein>
<dbReference type="GO" id="GO:0005965">
    <property type="term" value="C:protein farnesyltransferase complex"/>
    <property type="evidence" value="ECO:0007669"/>
    <property type="project" value="TreeGrafter"/>
</dbReference>
<proteinExistence type="inferred from homology"/>
<reference evidence="14 15" key="1">
    <citation type="journal article" date="2005" name="Science">
        <title>Genome of the host-cell transforming parasite Theileria annulata compared with T. parva.</title>
        <authorList>
            <person name="Pain A."/>
            <person name="Renauld H."/>
            <person name="Berriman M."/>
            <person name="Murphy L."/>
            <person name="Yeats C.A."/>
            <person name="Weir W."/>
            <person name="Kerhornou A."/>
            <person name="Aslett M."/>
            <person name="Bishop R."/>
            <person name="Bouchier C."/>
            <person name="Cochet M."/>
            <person name="Coulson R.M.R."/>
            <person name="Cronin A."/>
            <person name="de Villiers E.P."/>
            <person name="Fraser A."/>
            <person name="Fosker N."/>
            <person name="Gardner M."/>
            <person name="Goble A."/>
            <person name="Griffiths-Jones S."/>
            <person name="Harris D.E."/>
            <person name="Katzer F."/>
            <person name="Larke N."/>
            <person name="Lord A."/>
            <person name="Maser P."/>
            <person name="McKellar S."/>
            <person name="Mooney P."/>
            <person name="Morton F."/>
            <person name="Nene V."/>
            <person name="O'Neil S."/>
            <person name="Price C."/>
            <person name="Quail M.A."/>
            <person name="Rabbinowitsch E."/>
            <person name="Rawlings N.D."/>
            <person name="Rutter S."/>
            <person name="Saunders D."/>
            <person name="Seeger K."/>
            <person name="Shah T."/>
            <person name="Squares R."/>
            <person name="Squares S."/>
            <person name="Tivey A."/>
            <person name="Walker A.R."/>
            <person name="Woodward J."/>
            <person name="Dobbelaere D.A.E."/>
            <person name="Langsley G."/>
            <person name="Rajandream M.A."/>
            <person name="McKeever D."/>
            <person name="Shiels B."/>
            <person name="Tait A."/>
            <person name="Barrell B.G."/>
            <person name="Hall N."/>
        </authorList>
    </citation>
    <scope>NUCLEOTIDE SEQUENCE [LARGE SCALE GENOMIC DNA]</scope>
    <source>
        <strain evidence="15">Ankara</strain>
    </source>
</reference>
<gene>
    <name evidence="14" type="ORF">TA17870</name>
</gene>
<evidence type="ECO:0000256" key="2">
    <source>
        <dbReference type="ARBA" id="ARBA00006734"/>
    </source>
</evidence>
<name>Q4UB72_THEAN</name>
<comment type="similarity">
    <text evidence="2">Belongs to the protein prenyltransferase subunit alpha family.</text>
</comment>
<keyword evidence="6 14" id="KW-0808">Transferase</keyword>
<dbReference type="EC" id="2.5.1.58" evidence="4"/>
<comment type="cofactor">
    <cofactor evidence="1">
        <name>Mg(2+)</name>
        <dbReference type="ChEBI" id="CHEBI:18420"/>
    </cofactor>
</comment>
<dbReference type="GO" id="GO:0004662">
    <property type="term" value="F:CAAX-protein geranylgeranyltransferase activity"/>
    <property type="evidence" value="ECO:0007669"/>
    <property type="project" value="UniProtKB-EC"/>
</dbReference>
<dbReference type="SUPFAM" id="SSF48439">
    <property type="entry name" value="Protein prenylyltransferase"/>
    <property type="match status" value="1"/>
</dbReference>
<dbReference type="RefSeq" id="XP_955405.1">
    <property type="nucleotide sequence ID" value="XM_950312.1"/>
</dbReference>
<dbReference type="OMA" id="NSAWNYK"/>
<evidence type="ECO:0000256" key="13">
    <source>
        <dbReference type="ARBA" id="ARBA00043219"/>
    </source>
</evidence>
<accession>Q4UB72</accession>
<dbReference type="InParanoid" id="Q4UB72"/>
<dbReference type="GO" id="GO:0005953">
    <property type="term" value="C:CAAX-protein geranylgeranyltransferase complex"/>
    <property type="evidence" value="ECO:0007669"/>
    <property type="project" value="TreeGrafter"/>
</dbReference>
<evidence type="ECO:0000313" key="14">
    <source>
        <dbReference type="EMBL" id="CAI75929.1"/>
    </source>
</evidence>
<dbReference type="OrthoDB" id="272289at2759"/>
<dbReference type="Pfam" id="PF01239">
    <property type="entry name" value="PPTA"/>
    <property type="match status" value="4"/>
</dbReference>
<dbReference type="Gene3D" id="1.25.40.120">
    <property type="entry name" value="Protein prenylyltransferase"/>
    <property type="match status" value="1"/>
</dbReference>
<evidence type="ECO:0000313" key="15">
    <source>
        <dbReference type="Proteomes" id="UP000001950"/>
    </source>
</evidence>
<dbReference type="KEGG" id="tan:TA17870"/>
<dbReference type="PANTHER" id="PTHR11129">
    <property type="entry name" value="PROTEIN FARNESYLTRANSFERASE ALPHA SUBUNIT/RAB GERANYLGERANYL TRANSFERASE ALPHA SUBUNIT"/>
    <property type="match status" value="1"/>
</dbReference>
<organism evidence="14 15">
    <name type="scientific">Theileria annulata</name>
    <dbReference type="NCBI Taxonomy" id="5874"/>
    <lineage>
        <taxon>Eukaryota</taxon>
        <taxon>Sar</taxon>
        <taxon>Alveolata</taxon>
        <taxon>Apicomplexa</taxon>
        <taxon>Aconoidasida</taxon>
        <taxon>Piroplasmida</taxon>
        <taxon>Theileriidae</taxon>
        <taxon>Theileria</taxon>
    </lineage>
</organism>
<evidence type="ECO:0000256" key="1">
    <source>
        <dbReference type="ARBA" id="ARBA00001946"/>
    </source>
</evidence>
<keyword evidence="5" id="KW-0637">Prenyltransferase</keyword>
<evidence type="ECO:0000256" key="9">
    <source>
        <dbReference type="ARBA" id="ARBA00040965"/>
    </source>
</evidence>
<evidence type="ECO:0000256" key="5">
    <source>
        <dbReference type="ARBA" id="ARBA00022602"/>
    </source>
</evidence>
<keyword evidence="15" id="KW-1185">Reference proteome</keyword>
<dbReference type="VEuPathDB" id="PiroplasmaDB:TA17870"/>
<evidence type="ECO:0000256" key="10">
    <source>
        <dbReference type="ARBA" id="ARBA00041392"/>
    </source>
</evidence>
<dbReference type="STRING" id="5874.Q4UB72"/>
<dbReference type="AlphaFoldDB" id="Q4UB72"/>
<keyword evidence="8" id="KW-0460">Magnesium</keyword>